<dbReference type="RefSeq" id="WP_034363076.1">
    <property type="nucleotide sequence ID" value="NZ_CAJUDB010000004.1"/>
</dbReference>
<dbReference type="InterPro" id="IPR007436">
    <property type="entry name" value="DUF485"/>
</dbReference>
<keyword evidence="1" id="KW-1133">Transmembrane helix</keyword>
<dbReference type="GO" id="GO:0005886">
    <property type="term" value="C:plasma membrane"/>
    <property type="evidence" value="ECO:0007669"/>
    <property type="project" value="TreeGrafter"/>
</dbReference>
<keyword evidence="1" id="KW-0812">Transmembrane</keyword>
<dbReference type="Pfam" id="PF04341">
    <property type="entry name" value="DUF485"/>
    <property type="match status" value="1"/>
</dbReference>
<dbReference type="EMBL" id="JRMQ02000001">
    <property type="protein sequence ID" value="TLE03284.1"/>
    <property type="molecule type" value="Genomic_DNA"/>
</dbReference>
<evidence type="ECO:0000313" key="2">
    <source>
        <dbReference type="EMBL" id="TLE03284.1"/>
    </source>
</evidence>
<dbReference type="AlphaFoldDB" id="A0A4U8TRZ0"/>
<name>A0A4U8TRZ0_9HELI</name>
<sequence>MKLSQQQEKALSAFRQFVSFRNKIALVMSVVILCAYYIFVLGVGLFPEVLGYRLGPSSITLGIIVGIFLIALCIVATGLYTFLANTYFDKDQEEILDSLRESKVIESLEKGEICYKDYPISHTQEETK</sequence>
<feature type="transmembrane region" description="Helical" evidence="1">
    <location>
        <begin position="24"/>
        <end position="46"/>
    </location>
</feature>
<feature type="transmembrane region" description="Helical" evidence="1">
    <location>
        <begin position="58"/>
        <end position="83"/>
    </location>
</feature>
<comment type="caution">
    <text evidence="2">The sequence shown here is derived from an EMBL/GenBank/DDBJ whole genome shotgun (WGS) entry which is preliminary data.</text>
</comment>
<gene>
    <name evidence="2" type="ORF">LS65_000480</name>
</gene>
<dbReference type="GeneID" id="82321054"/>
<dbReference type="Proteomes" id="UP000029707">
    <property type="component" value="Unassembled WGS sequence"/>
</dbReference>
<keyword evidence="3" id="KW-1185">Reference proteome</keyword>
<dbReference type="OrthoDB" id="5360525at2"/>
<proteinExistence type="predicted"/>
<dbReference type="STRING" id="425400.LS65_08590"/>
<protein>
    <submittedName>
        <fullName evidence="2">DUF485 domain-containing protein</fullName>
    </submittedName>
</protein>
<accession>A0A4U8TRZ0</accession>
<reference evidence="2 3" key="1">
    <citation type="journal article" date="2014" name="Genome Announc.">
        <title>Draft genome sequences of eight enterohepatic helicobacter species isolated from both laboratory and wild rodents.</title>
        <authorList>
            <person name="Sheh A."/>
            <person name="Shen Z."/>
            <person name="Fox J.G."/>
        </authorList>
    </citation>
    <scope>NUCLEOTIDE SEQUENCE [LARGE SCALE GENOMIC DNA]</scope>
    <source>
        <strain evidence="2 3">MIT 01-6451</strain>
    </source>
</reference>
<dbReference type="InterPro" id="IPR052959">
    <property type="entry name" value="Inner_membrane_assoc"/>
</dbReference>
<evidence type="ECO:0000313" key="3">
    <source>
        <dbReference type="Proteomes" id="UP000029707"/>
    </source>
</evidence>
<dbReference type="PANTHER" id="PTHR38598:SF1">
    <property type="entry name" value="INNER MEMBRANE PROTEIN YJCH"/>
    <property type="match status" value="1"/>
</dbReference>
<keyword evidence="1" id="KW-0472">Membrane</keyword>
<organism evidence="2 3">
    <name type="scientific">Helicobacter japonicus</name>
    <dbReference type="NCBI Taxonomy" id="425400"/>
    <lineage>
        <taxon>Bacteria</taxon>
        <taxon>Pseudomonadati</taxon>
        <taxon>Campylobacterota</taxon>
        <taxon>Epsilonproteobacteria</taxon>
        <taxon>Campylobacterales</taxon>
        <taxon>Helicobacteraceae</taxon>
        <taxon>Helicobacter</taxon>
    </lineage>
</organism>
<dbReference type="PANTHER" id="PTHR38598">
    <property type="entry name" value="INNER MEMBRANE PROTEIN YJCH"/>
    <property type="match status" value="1"/>
</dbReference>
<evidence type="ECO:0000256" key="1">
    <source>
        <dbReference type="SAM" id="Phobius"/>
    </source>
</evidence>